<dbReference type="EMBL" id="QGTR01000001">
    <property type="protein sequence ID" value="PWW04012.1"/>
    <property type="molecule type" value="Genomic_DNA"/>
</dbReference>
<evidence type="ECO:0000256" key="1">
    <source>
        <dbReference type="ARBA" id="ARBA00022679"/>
    </source>
</evidence>
<evidence type="ECO:0000313" key="3">
    <source>
        <dbReference type="Proteomes" id="UP000246352"/>
    </source>
</evidence>
<keyword evidence="3" id="KW-1185">Reference proteome</keyword>
<dbReference type="OrthoDB" id="9806585at2"/>
<keyword evidence="1 2" id="KW-0808">Transferase</keyword>
<dbReference type="InterPro" id="IPR003673">
    <property type="entry name" value="CoA-Trfase_fam_III"/>
</dbReference>
<dbReference type="PANTHER" id="PTHR48207:SF4">
    <property type="entry name" value="BLL6097 PROTEIN"/>
    <property type="match status" value="1"/>
</dbReference>
<dbReference type="InterPro" id="IPR050483">
    <property type="entry name" value="CoA-transferase_III_domain"/>
</dbReference>
<dbReference type="GO" id="GO:0008410">
    <property type="term" value="F:CoA-transferase activity"/>
    <property type="evidence" value="ECO:0007669"/>
    <property type="project" value="TreeGrafter"/>
</dbReference>
<dbReference type="RefSeq" id="WP_110030498.1">
    <property type="nucleotide sequence ID" value="NZ_QGTR01000001.1"/>
</dbReference>
<dbReference type="Gene3D" id="3.30.1540.10">
    <property type="entry name" value="formyl-coa transferase, domain 3"/>
    <property type="match status" value="1"/>
</dbReference>
<sequence>MAERISAGRGPLAGMKVIELAHIMAGPVCGLMLADMGADVIKVEKPDGDDTRRFLPPAIGGVSAAYLMMNRNKRGIALNLKDPKAVEVLKTLLRDADVVIENYRMGTMEKLGLGYETLREINPGLIYCEISGFGRTGPYANRGGFDLIAQGMSGLMSITGEGPGRPPVKSGAPVSDITAGILGALGVAAAYARKLVTGEGQRVDTSLFEAAISHTYWQSAITFATGSAPGPMGSAHPLNAPYQAFRTADGWLNVGAANQKNWERMLSVIEAPELATDDRFASNSARMGNLQALTEVLNARFCLRSTGEWMTLLEAAGVPAGPVLDIAEMHRDEQAIAREMVVETEHPTAGTVKAIGLPIKFSETPGAIVRPAPMLGEHNREVLSDYGYSSESIDDLCASGALVSRTD</sequence>
<dbReference type="PANTHER" id="PTHR48207">
    <property type="entry name" value="SUCCINATE--HYDROXYMETHYLGLUTARATE COA-TRANSFERASE"/>
    <property type="match status" value="1"/>
</dbReference>
<organism evidence="2 3">
    <name type="scientific">Hoeflea marina</name>
    <dbReference type="NCBI Taxonomy" id="274592"/>
    <lineage>
        <taxon>Bacteria</taxon>
        <taxon>Pseudomonadati</taxon>
        <taxon>Pseudomonadota</taxon>
        <taxon>Alphaproteobacteria</taxon>
        <taxon>Hyphomicrobiales</taxon>
        <taxon>Rhizobiaceae</taxon>
        <taxon>Hoeflea</taxon>
    </lineage>
</organism>
<dbReference type="Pfam" id="PF02515">
    <property type="entry name" value="CoA_transf_3"/>
    <property type="match status" value="1"/>
</dbReference>
<dbReference type="InterPro" id="IPR044855">
    <property type="entry name" value="CoA-Trfase_III_dom3_sf"/>
</dbReference>
<proteinExistence type="predicted"/>
<name>A0A317PRC3_9HYPH</name>
<accession>A0A317PRC3</accession>
<dbReference type="InterPro" id="IPR023606">
    <property type="entry name" value="CoA-Trfase_III_dom_1_sf"/>
</dbReference>
<dbReference type="SUPFAM" id="SSF89796">
    <property type="entry name" value="CoA-transferase family III (CaiB/BaiF)"/>
    <property type="match status" value="1"/>
</dbReference>
<gene>
    <name evidence="2" type="ORF">DFR52_101702</name>
</gene>
<protein>
    <submittedName>
        <fullName evidence="2">Crotonobetainyl-CoA:carnitine CoA-transferase CaiB-like acyl-CoA transferase</fullName>
    </submittedName>
</protein>
<dbReference type="Gene3D" id="3.40.50.10540">
    <property type="entry name" value="Crotonobetainyl-coa:carnitine coa-transferase, domain 1"/>
    <property type="match status" value="1"/>
</dbReference>
<dbReference type="AlphaFoldDB" id="A0A317PRC3"/>
<comment type="caution">
    <text evidence="2">The sequence shown here is derived from an EMBL/GenBank/DDBJ whole genome shotgun (WGS) entry which is preliminary data.</text>
</comment>
<reference evidence="2 3" key="1">
    <citation type="submission" date="2018-05" db="EMBL/GenBank/DDBJ databases">
        <title>Genomic Encyclopedia of Type Strains, Phase IV (KMG-IV): sequencing the most valuable type-strain genomes for metagenomic binning, comparative biology and taxonomic classification.</title>
        <authorList>
            <person name="Goeker M."/>
        </authorList>
    </citation>
    <scope>NUCLEOTIDE SEQUENCE [LARGE SCALE GENOMIC DNA]</scope>
    <source>
        <strain evidence="2 3">DSM 16791</strain>
    </source>
</reference>
<dbReference type="Proteomes" id="UP000246352">
    <property type="component" value="Unassembled WGS sequence"/>
</dbReference>
<evidence type="ECO:0000313" key="2">
    <source>
        <dbReference type="EMBL" id="PWW04012.1"/>
    </source>
</evidence>